<dbReference type="AlphaFoldDB" id="T1ETL1"/>
<dbReference type="eggNOG" id="KOG0690">
    <property type="taxonomic scope" value="Eukaryota"/>
</dbReference>
<dbReference type="PANTHER" id="PTHR24347">
    <property type="entry name" value="SERINE/THREONINE-PROTEIN KINASE"/>
    <property type="match status" value="1"/>
</dbReference>
<dbReference type="EMBL" id="KB097143">
    <property type="protein sequence ID" value="ESN99473.1"/>
    <property type="molecule type" value="Genomic_DNA"/>
</dbReference>
<dbReference type="PROSITE" id="PS00109">
    <property type="entry name" value="PROTEIN_KINASE_TYR"/>
    <property type="match status" value="1"/>
</dbReference>
<accession>T1ETL1</accession>
<dbReference type="CTD" id="20199911"/>
<dbReference type="HOGENOM" id="CLU_1191015_0_0_1"/>
<dbReference type="InParanoid" id="T1ETL1"/>
<dbReference type="InterPro" id="IPR011009">
    <property type="entry name" value="Kinase-like_dom_sf"/>
</dbReference>
<dbReference type="GO" id="GO:0004672">
    <property type="term" value="F:protein kinase activity"/>
    <property type="evidence" value="ECO:0007669"/>
    <property type="project" value="InterPro"/>
</dbReference>
<dbReference type="KEGG" id="hro:HELRODRAFT_163023"/>
<dbReference type="EMBL" id="AMQM01001269">
    <property type="status" value="NOT_ANNOTATED_CDS"/>
    <property type="molecule type" value="Genomic_DNA"/>
</dbReference>
<dbReference type="Proteomes" id="UP000015101">
    <property type="component" value="Unassembled WGS sequence"/>
</dbReference>
<reference evidence="3" key="3">
    <citation type="submission" date="2015-06" db="UniProtKB">
        <authorList>
            <consortium name="EnsemblMetazoa"/>
        </authorList>
    </citation>
    <scope>IDENTIFICATION</scope>
</reference>
<feature type="domain" description="Protein kinase" evidence="1">
    <location>
        <begin position="17"/>
        <end position="233"/>
    </location>
</feature>
<dbReference type="Gene3D" id="1.10.510.10">
    <property type="entry name" value="Transferase(Phosphotransferase) domain 1"/>
    <property type="match status" value="1"/>
</dbReference>
<dbReference type="OrthoDB" id="4062651at2759"/>
<dbReference type="RefSeq" id="XP_009023309.1">
    <property type="nucleotide sequence ID" value="XM_009025061.1"/>
</dbReference>
<reference evidence="4" key="1">
    <citation type="submission" date="2012-12" db="EMBL/GenBank/DDBJ databases">
        <authorList>
            <person name="Hellsten U."/>
            <person name="Grimwood J."/>
            <person name="Chapman J.A."/>
            <person name="Shapiro H."/>
            <person name="Aerts A."/>
            <person name="Otillar R.P."/>
            <person name="Terry A.Y."/>
            <person name="Boore J.L."/>
            <person name="Simakov O."/>
            <person name="Marletaz F."/>
            <person name="Cho S.-J."/>
            <person name="Edsinger-Gonzales E."/>
            <person name="Havlak P."/>
            <person name="Kuo D.-H."/>
            <person name="Larsson T."/>
            <person name="Lv J."/>
            <person name="Arendt D."/>
            <person name="Savage R."/>
            <person name="Osoegawa K."/>
            <person name="de Jong P."/>
            <person name="Lindberg D.R."/>
            <person name="Seaver E.C."/>
            <person name="Weisblat D.A."/>
            <person name="Putnam N.H."/>
            <person name="Grigoriev I.V."/>
            <person name="Rokhsar D.S."/>
        </authorList>
    </citation>
    <scope>NUCLEOTIDE SEQUENCE</scope>
</reference>
<evidence type="ECO:0000313" key="3">
    <source>
        <dbReference type="EnsemblMetazoa" id="HelroP163023"/>
    </source>
</evidence>
<dbReference type="EnsemblMetazoa" id="HelroT163023">
    <property type="protein sequence ID" value="HelroP163023"/>
    <property type="gene ID" value="HelroG163023"/>
</dbReference>
<reference evidence="2 4" key="2">
    <citation type="journal article" date="2013" name="Nature">
        <title>Insights into bilaterian evolution from three spiralian genomes.</title>
        <authorList>
            <person name="Simakov O."/>
            <person name="Marletaz F."/>
            <person name="Cho S.J."/>
            <person name="Edsinger-Gonzales E."/>
            <person name="Havlak P."/>
            <person name="Hellsten U."/>
            <person name="Kuo D.H."/>
            <person name="Larsson T."/>
            <person name="Lv J."/>
            <person name="Arendt D."/>
            <person name="Savage R."/>
            <person name="Osoegawa K."/>
            <person name="de Jong P."/>
            <person name="Grimwood J."/>
            <person name="Chapman J.A."/>
            <person name="Shapiro H."/>
            <person name="Aerts A."/>
            <person name="Otillar R.P."/>
            <person name="Terry A.Y."/>
            <person name="Boore J.L."/>
            <person name="Grigoriev I.V."/>
            <person name="Lindberg D.R."/>
            <person name="Seaver E.C."/>
            <person name="Weisblat D.A."/>
            <person name="Putnam N.H."/>
            <person name="Rokhsar D.S."/>
        </authorList>
    </citation>
    <scope>NUCLEOTIDE SEQUENCE</scope>
</reference>
<gene>
    <name evidence="3" type="primary">20199911</name>
    <name evidence="2" type="ORF">HELRODRAFT_163023</name>
</gene>
<dbReference type="SMART" id="SM00220">
    <property type="entry name" value="S_TKc"/>
    <property type="match status" value="1"/>
</dbReference>
<evidence type="ECO:0000259" key="1">
    <source>
        <dbReference type="PROSITE" id="PS50011"/>
    </source>
</evidence>
<evidence type="ECO:0000313" key="4">
    <source>
        <dbReference type="Proteomes" id="UP000015101"/>
    </source>
</evidence>
<dbReference type="SUPFAM" id="SSF56112">
    <property type="entry name" value="Protein kinase-like (PK-like)"/>
    <property type="match status" value="1"/>
</dbReference>
<dbReference type="InterPro" id="IPR008266">
    <property type="entry name" value="Tyr_kinase_AS"/>
</dbReference>
<dbReference type="Pfam" id="PF00069">
    <property type="entry name" value="Pkinase"/>
    <property type="match status" value="1"/>
</dbReference>
<keyword evidence="4" id="KW-1185">Reference proteome</keyword>
<dbReference type="GeneID" id="20199911"/>
<proteinExistence type="predicted"/>
<sequence length="233" mass="26849">MNSIKFCIEKKLKIKTYYLKDKLPSGLFSQVFTCVKKKCDTKFVMKIEKNDGTTAAAEERRNLLTALQKCFHPSINQIVDFFETKHYNYAVCEYIENESLFENLKKGEFDVGLATRIGAQITSAVFYLHGCNIVHGDISVHNVILRADNSPVLIDFGLSRMFNNNFSSQDYLPRNYLEDYVNVGNIIHQMLYRQMCFDSLVVFNDINEIQEKIKSCPFFTVSDLTVLKCIDPV</sequence>
<organism evidence="3 4">
    <name type="scientific">Helobdella robusta</name>
    <name type="common">Californian leech</name>
    <dbReference type="NCBI Taxonomy" id="6412"/>
    <lineage>
        <taxon>Eukaryota</taxon>
        <taxon>Metazoa</taxon>
        <taxon>Spiralia</taxon>
        <taxon>Lophotrochozoa</taxon>
        <taxon>Annelida</taxon>
        <taxon>Clitellata</taxon>
        <taxon>Hirudinea</taxon>
        <taxon>Rhynchobdellida</taxon>
        <taxon>Glossiphoniidae</taxon>
        <taxon>Helobdella</taxon>
    </lineage>
</organism>
<evidence type="ECO:0000313" key="2">
    <source>
        <dbReference type="EMBL" id="ESN99473.1"/>
    </source>
</evidence>
<dbReference type="InterPro" id="IPR000719">
    <property type="entry name" value="Prot_kinase_dom"/>
</dbReference>
<dbReference type="PROSITE" id="PS50011">
    <property type="entry name" value="PROTEIN_KINASE_DOM"/>
    <property type="match status" value="1"/>
</dbReference>
<protein>
    <recommendedName>
        <fullName evidence="1">Protein kinase domain-containing protein</fullName>
    </recommendedName>
</protein>
<dbReference type="GO" id="GO:0005524">
    <property type="term" value="F:ATP binding"/>
    <property type="evidence" value="ECO:0007669"/>
    <property type="project" value="InterPro"/>
</dbReference>
<name>T1ETL1_HELRO</name>